<keyword evidence="9 24" id="KW-0812">Transmembrane</keyword>
<dbReference type="Pfam" id="PF12906">
    <property type="entry name" value="RINGv"/>
    <property type="match status" value="1"/>
</dbReference>
<dbReference type="SUPFAM" id="SSF57850">
    <property type="entry name" value="RING/U-box"/>
    <property type="match status" value="1"/>
</dbReference>
<proteinExistence type="predicted"/>
<dbReference type="Gene3D" id="3.30.40.10">
    <property type="entry name" value="Zinc/RING finger domain, C3HC4 (zinc finger)"/>
    <property type="match status" value="1"/>
</dbReference>
<evidence type="ECO:0000256" key="2">
    <source>
        <dbReference type="ARBA" id="ARBA00004598"/>
    </source>
</evidence>
<organismHost>
    <name type="scientific">Homo sapiens</name>
    <name type="common">Human</name>
    <dbReference type="NCBI Taxonomy" id="9606"/>
</organismHost>
<dbReference type="GO" id="GO:0075509">
    <property type="term" value="P:endocytosis involved in viral entry into host cell"/>
    <property type="evidence" value="ECO:0007669"/>
    <property type="project" value="UniProtKB-ARBA"/>
</dbReference>
<evidence type="ECO:0000256" key="22">
    <source>
        <dbReference type="PROSITE-ProRule" id="PRU00175"/>
    </source>
</evidence>
<dbReference type="GO" id="GO:0008270">
    <property type="term" value="F:zinc ion binding"/>
    <property type="evidence" value="ECO:0007669"/>
    <property type="project" value="UniProtKB-KW"/>
</dbReference>
<evidence type="ECO:0000256" key="17">
    <source>
        <dbReference type="ARBA" id="ARBA00023136"/>
    </source>
</evidence>
<dbReference type="PANTHER" id="PTHR46065">
    <property type="entry name" value="E3 UBIQUITIN-PROTEIN LIGASE MARCH 2/3 FAMILY MEMBER"/>
    <property type="match status" value="1"/>
</dbReference>
<evidence type="ECO:0000256" key="7">
    <source>
        <dbReference type="ARBA" id="ARBA00022632"/>
    </source>
</evidence>
<dbReference type="InterPro" id="IPR001841">
    <property type="entry name" value="Znf_RING"/>
</dbReference>
<feature type="transmembrane region" description="Helical" evidence="24">
    <location>
        <begin position="124"/>
        <end position="146"/>
    </location>
</feature>
<evidence type="ECO:0000256" key="4">
    <source>
        <dbReference type="ARBA" id="ARBA00022511"/>
    </source>
</evidence>
<evidence type="ECO:0000256" key="16">
    <source>
        <dbReference type="ARBA" id="ARBA00022989"/>
    </source>
</evidence>
<evidence type="ECO:0000256" key="10">
    <source>
        <dbReference type="ARBA" id="ARBA00022723"/>
    </source>
</evidence>
<keyword evidence="5" id="KW-0244">Early protein</keyword>
<dbReference type="GO" id="GO:0044165">
    <property type="term" value="C:host cell endoplasmic reticulum"/>
    <property type="evidence" value="ECO:0007669"/>
    <property type="project" value="UniProtKB-SubCell"/>
</dbReference>
<keyword evidence="10" id="KW-0479">Metal-binding</keyword>
<dbReference type="GO" id="GO:0039504">
    <property type="term" value="P:symbiont-mediated suppression of host adaptive immune response"/>
    <property type="evidence" value="ECO:0007669"/>
    <property type="project" value="UniProtKB-ARBA"/>
</dbReference>
<evidence type="ECO:0000256" key="12">
    <source>
        <dbReference type="ARBA" id="ARBA00022786"/>
    </source>
</evidence>
<evidence type="ECO:0000259" key="26">
    <source>
        <dbReference type="PROSITE" id="PS51292"/>
    </source>
</evidence>
<evidence type="ECO:0000256" key="14">
    <source>
        <dbReference type="ARBA" id="ARBA00022833"/>
    </source>
</evidence>
<keyword evidence="13" id="KW-1114">Inhibition of host interferon signaling pathway by virus</keyword>
<feature type="domain" description="RING-CH-type" evidence="26">
    <location>
        <begin position="7"/>
        <end position="66"/>
    </location>
</feature>
<keyword evidence="7" id="KW-1090">Inhibition of host innate immune response by virus</keyword>
<dbReference type="InterPro" id="IPR011016">
    <property type="entry name" value="Znf_RING-CH"/>
</dbReference>
<evidence type="ECO:0000256" key="15">
    <source>
        <dbReference type="ARBA" id="ARBA00022870"/>
    </source>
</evidence>
<dbReference type="GO" id="GO:0039502">
    <property type="term" value="P:symbiont-mediated suppression of host type I interferon-mediated signaling pathway"/>
    <property type="evidence" value="ECO:0007669"/>
    <property type="project" value="UniProtKB-KW"/>
</dbReference>
<dbReference type="GO" id="GO:0016740">
    <property type="term" value="F:transferase activity"/>
    <property type="evidence" value="ECO:0007669"/>
    <property type="project" value="UniProtKB-KW"/>
</dbReference>
<organism evidence="27">
    <name type="scientific">Human herpesvirus 8</name>
    <name type="common">HHV-8</name>
    <name type="synonym">Kaposi's sarcoma-associated herpesvirus</name>
    <dbReference type="NCBI Taxonomy" id="37296"/>
    <lineage>
        <taxon>Viruses</taxon>
        <taxon>Duplodnaviria</taxon>
        <taxon>Heunggongvirae</taxon>
        <taxon>Peploviricota</taxon>
        <taxon>Herviviricetes</taxon>
        <taxon>Herpesvirales</taxon>
        <taxon>Orthoherpesviridae</taxon>
        <taxon>Gammaherpesvirinae</taxon>
        <taxon>Rhadinovirus</taxon>
        <taxon>Rhadinovirus humangamma8</taxon>
    </lineage>
</organism>
<feature type="transmembrane region" description="Helical" evidence="24">
    <location>
        <begin position="87"/>
        <end position="112"/>
    </location>
</feature>
<evidence type="ECO:0000256" key="9">
    <source>
        <dbReference type="ARBA" id="ARBA00022692"/>
    </source>
</evidence>
<keyword evidence="15" id="KW-1043">Host membrane</keyword>
<comment type="subcellular location">
    <subcellularLocation>
        <location evidence="2">Host cell membrane</location>
        <topology evidence="2">Multi-pass membrane protein</topology>
    </subcellularLocation>
    <subcellularLocation>
        <location evidence="1">Host endoplasmic reticulum</location>
    </subcellularLocation>
</comment>
<evidence type="ECO:0000313" key="27">
    <source>
        <dbReference type="EMBL" id="ALH45480.1"/>
    </source>
</evidence>
<dbReference type="GO" id="GO:0052170">
    <property type="term" value="P:symbiont-mediated suppression of host innate immune response"/>
    <property type="evidence" value="ECO:0007669"/>
    <property type="project" value="UniProtKB-KW"/>
</dbReference>
<dbReference type="GO" id="GO:0020002">
    <property type="term" value="C:host cell plasma membrane"/>
    <property type="evidence" value="ECO:0007669"/>
    <property type="project" value="UniProtKB-SubCell"/>
</dbReference>
<dbReference type="GO" id="GO:0039648">
    <property type="term" value="P:symbiont-mediated perturbation of host ubiquitin-like protein modification"/>
    <property type="evidence" value="ECO:0007669"/>
    <property type="project" value="UniProtKB-ARBA"/>
</dbReference>
<keyword evidence="14" id="KW-0862">Zinc</keyword>
<keyword evidence="11 22" id="KW-0863">Zinc-finger</keyword>
<dbReference type="InterPro" id="IPR013083">
    <property type="entry name" value="Znf_RING/FYVE/PHD"/>
</dbReference>
<feature type="region of interest" description="Disordered" evidence="23">
    <location>
        <begin position="179"/>
        <end position="256"/>
    </location>
</feature>
<evidence type="ECO:0000256" key="24">
    <source>
        <dbReference type="SAM" id="Phobius"/>
    </source>
</evidence>
<keyword evidence="19" id="KW-0922">Interferon antiviral system evasion</keyword>
<keyword evidence="6" id="KW-0945">Host-virus interaction</keyword>
<keyword evidence="4" id="KW-1032">Host cell membrane</keyword>
<evidence type="ECO:0000256" key="11">
    <source>
        <dbReference type="ARBA" id="ARBA00022771"/>
    </source>
</evidence>
<sequence>MASKDVEEGVEGPICWICREEVGNEGIHPCACTGELDVVHPQCLSTWLTVSRNTACQMCRVIYRTRTQWRSRLNLWPEMERQEIFELFLLMSVVVAGLVGVALCTWTLLVILTAPAGTFSPGAVLGFLCFFGFYQIFIVFAFGGICRVSGTVRALYAANNTRVTVLPYRRPRRPTANEDNIELTVLVGPAGGTDEEPTDESSEGDVASGDKERDGSSGDEPDGGPNDRAGLRGTARTDLCAPTKEPVRKNHPKNNG</sequence>
<evidence type="ECO:0000256" key="8">
    <source>
        <dbReference type="ARBA" id="ARBA00022679"/>
    </source>
</evidence>
<evidence type="ECO:0000256" key="6">
    <source>
        <dbReference type="ARBA" id="ARBA00022581"/>
    </source>
</evidence>
<feature type="compositionally biased region" description="Acidic residues" evidence="23">
    <location>
        <begin position="193"/>
        <end position="203"/>
    </location>
</feature>
<dbReference type="PROSITE" id="PS50089">
    <property type="entry name" value="ZF_RING_2"/>
    <property type="match status" value="1"/>
</dbReference>
<keyword evidence="16 24" id="KW-1133">Transmembrane helix</keyword>
<keyword evidence="20" id="KW-0899">Viral immunoevasion</keyword>
<keyword evidence="17 24" id="KW-0472">Membrane</keyword>
<dbReference type="GO" id="GO:0006511">
    <property type="term" value="P:ubiquitin-dependent protein catabolic process"/>
    <property type="evidence" value="ECO:0007669"/>
    <property type="project" value="UniProtKB-ARBA"/>
</dbReference>
<dbReference type="CDD" id="cd16495">
    <property type="entry name" value="RING_CH-C4HC3_MARCH"/>
    <property type="match status" value="1"/>
</dbReference>
<dbReference type="PANTHER" id="PTHR46065:SF3">
    <property type="entry name" value="FI20425P1"/>
    <property type="match status" value="1"/>
</dbReference>
<keyword evidence="21" id="KW-1091">Inhibition of host interferon receptors by virus</keyword>
<evidence type="ECO:0000256" key="18">
    <source>
        <dbReference type="ARBA" id="ARBA00023184"/>
    </source>
</evidence>
<evidence type="ECO:0000256" key="3">
    <source>
        <dbReference type="ARBA" id="ARBA00004906"/>
    </source>
</evidence>
<reference evidence="27" key="1">
    <citation type="journal article" date="2015" name="J. Virol.">
        <title>Whole-Genome Sequencing of Kaposi's Sarcoma-Associated Herpesvirus from Zambian Kaposi's Sarcoma Biopsy Specimens Reveals Unique Viral Diversity.</title>
        <authorList>
            <person name="Olp L.N."/>
            <person name="Jeanniard A."/>
            <person name="Marimo C."/>
            <person name="West J.T."/>
            <person name="Wood C."/>
        </authorList>
    </citation>
    <scope>NUCLEOTIDE SEQUENCE</scope>
    <source>
        <strain evidence="27">ZM130</strain>
    </source>
</reference>
<evidence type="ECO:0000256" key="5">
    <source>
        <dbReference type="ARBA" id="ARBA00022518"/>
    </source>
</evidence>
<feature type="domain" description="RING-type" evidence="25">
    <location>
        <begin position="15"/>
        <end position="60"/>
    </location>
</feature>
<evidence type="ECO:0000256" key="23">
    <source>
        <dbReference type="SAM" id="MobiDB-lite"/>
    </source>
</evidence>
<dbReference type="EMBL" id="KT271468">
    <property type="protein sequence ID" value="ALH45480.1"/>
    <property type="molecule type" value="Genomic_DNA"/>
</dbReference>
<dbReference type="PROSITE" id="PS51292">
    <property type="entry name" value="ZF_RING_CH"/>
    <property type="match status" value="1"/>
</dbReference>
<keyword evidence="8" id="KW-0808">Transferase</keyword>
<accession>A0A0N9SF34</accession>
<evidence type="ECO:0000259" key="25">
    <source>
        <dbReference type="PROSITE" id="PS50089"/>
    </source>
</evidence>
<gene>
    <name evidence="27" type="primary">K5</name>
</gene>
<evidence type="ECO:0000256" key="13">
    <source>
        <dbReference type="ARBA" id="ARBA00022830"/>
    </source>
</evidence>
<protein>
    <submittedName>
        <fullName evidence="27">K5</fullName>
    </submittedName>
</protein>
<dbReference type="SMART" id="SM00744">
    <property type="entry name" value="RINGv"/>
    <property type="match status" value="1"/>
</dbReference>
<keyword evidence="18" id="KW-1038">Host endoplasmic reticulum</keyword>
<keyword evidence="12" id="KW-0833">Ubl conjugation pathway</keyword>
<dbReference type="FunFam" id="3.30.40.10:FF:000990">
    <property type="entry name" value="E3 ubiquitin-protein ligase MIR1"/>
    <property type="match status" value="1"/>
</dbReference>
<comment type="pathway">
    <text evidence="3">Protein modification; protein ubiquitination.</text>
</comment>
<evidence type="ECO:0000256" key="1">
    <source>
        <dbReference type="ARBA" id="ARBA00004354"/>
    </source>
</evidence>
<evidence type="ECO:0000256" key="19">
    <source>
        <dbReference type="ARBA" id="ARBA00023258"/>
    </source>
</evidence>
<name>A0A0N9SF34_HHV8</name>
<evidence type="ECO:0000256" key="21">
    <source>
        <dbReference type="ARBA" id="ARBA00084101"/>
    </source>
</evidence>
<evidence type="ECO:0000256" key="20">
    <source>
        <dbReference type="ARBA" id="ARBA00023280"/>
    </source>
</evidence>